<dbReference type="EMBL" id="CAJMXA010003600">
    <property type="protein sequence ID" value="CAE6506169.1"/>
    <property type="molecule type" value="Genomic_DNA"/>
</dbReference>
<name>A0A8H3CZQ4_9AGAM</name>
<proteinExistence type="predicted"/>
<accession>A0A8H3CZQ4</accession>
<feature type="compositionally biased region" description="Basic and acidic residues" evidence="1">
    <location>
        <begin position="718"/>
        <end position="740"/>
    </location>
</feature>
<feature type="compositionally biased region" description="Polar residues" evidence="1">
    <location>
        <begin position="806"/>
        <end position="830"/>
    </location>
</feature>
<evidence type="ECO:0000313" key="3">
    <source>
        <dbReference type="EMBL" id="CAE6506169.1"/>
    </source>
</evidence>
<dbReference type="Pfam" id="PF00867">
    <property type="entry name" value="XPG_I"/>
    <property type="match status" value="1"/>
</dbReference>
<dbReference type="GO" id="GO:0006281">
    <property type="term" value="P:DNA repair"/>
    <property type="evidence" value="ECO:0007669"/>
    <property type="project" value="UniProtKB-ARBA"/>
</dbReference>
<feature type="region of interest" description="Disordered" evidence="1">
    <location>
        <begin position="1127"/>
        <end position="1153"/>
    </location>
</feature>
<feature type="compositionally biased region" description="Basic and acidic residues" evidence="1">
    <location>
        <begin position="1059"/>
        <end position="1073"/>
    </location>
</feature>
<feature type="compositionally biased region" description="Polar residues" evidence="1">
    <location>
        <begin position="957"/>
        <end position="969"/>
    </location>
</feature>
<dbReference type="InterPro" id="IPR006086">
    <property type="entry name" value="XPG-I_dom"/>
</dbReference>
<organism evidence="3 4">
    <name type="scientific">Rhizoctonia solani</name>
    <dbReference type="NCBI Taxonomy" id="456999"/>
    <lineage>
        <taxon>Eukaryota</taxon>
        <taxon>Fungi</taxon>
        <taxon>Dikarya</taxon>
        <taxon>Basidiomycota</taxon>
        <taxon>Agaricomycotina</taxon>
        <taxon>Agaricomycetes</taxon>
        <taxon>Cantharellales</taxon>
        <taxon>Ceratobasidiaceae</taxon>
        <taxon>Rhizoctonia</taxon>
    </lineage>
</organism>
<feature type="region of interest" description="Disordered" evidence="1">
    <location>
        <begin position="489"/>
        <end position="558"/>
    </location>
</feature>
<evidence type="ECO:0000259" key="2">
    <source>
        <dbReference type="SMART" id="SM00484"/>
    </source>
</evidence>
<dbReference type="Proteomes" id="UP000663853">
    <property type="component" value="Unassembled WGS sequence"/>
</dbReference>
<feature type="region of interest" description="Disordered" evidence="1">
    <location>
        <begin position="385"/>
        <end position="426"/>
    </location>
</feature>
<evidence type="ECO:0000256" key="1">
    <source>
        <dbReference type="SAM" id="MobiDB-lite"/>
    </source>
</evidence>
<dbReference type="SUPFAM" id="SSF47807">
    <property type="entry name" value="5' to 3' exonuclease, C-terminal subdomain"/>
    <property type="match status" value="1"/>
</dbReference>
<dbReference type="GO" id="GO:0017108">
    <property type="term" value="F:5'-flap endonuclease activity"/>
    <property type="evidence" value="ECO:0007669"/>
    <property type="project" value="TreeGrafter"/>
</dbReference>
<feature type="compositionally biased region" description="Pro residues" evidence="1">
    <location>
        <begin position="786"/>
        <end position="802"/>
    </location>
</feature>
<reference evidence="3" key="1">
    <citation type="submission" date="2021-01" db="EMBL/GenBank/DDBJ databases">
        <authorList>
            <person name="Kaushik A."/>
        </authorList>
    </citation>
    <scope>NUCLEOTIDE SEQUENCE</scope>
    <source>
        <strain evidence="3">AG6-10EEA</strain>
    </source>
</reference>
<feature type="compositionally biased region" description="Acidic residues" evidence="1">
    <location>
        <begin position="633"/>
        <end position="644"/>
    </location>
</feature>
<dbReference type="InterPro" id="IPR029060">
    <property type="entry name" value="PIN-like_dom_sf"/>
</dbReference>
<dbReference type="SUPFAM" id="SSF88723">
    <property type="entry name" value="PIN domain-like"/>
    <property type="match status" value="1"/>
</dbReference>
<dbReference type="PRINTS" id="PR00853">
    <property type="entry name" value="XPGRADSUPER"/>
</dbReference>
<dbReference type="CDD" id="cd09870">
    <property type="entry name" value="PIN_YEN1"/>
    <property type="match status" value="1"/>
</dbReference>
<dbReference type="Gene3D" id="3.40.50.1010">
    <property type="entry name" value="5'-nuclease"/>
    <property type="match status" value="2"/>
</dbReference>
<dbReference type="Pfam" id="PF18380">
    <property type="entry name" value="GEN1_C"/>
    <property type="match status" value="1"/>
</dbReference>
<comment type="caution">
    <text evidence="3">The sequence shown here is derived from an EMBL/GenBank/DDBJ whole genome shotgun (WGS) entry which is preliminary data.</text>
</comment>
<feature type="region of interest" description="Disordered" evidence="1">
    <location>
        <begin position="681"/>
        <end position="1077"/>
    </location>
</feature>
<feature type="region of interest" description="Disordered" evidence="1">
    <location>
        <begin position="294"/>
        <end position="344"/>
    </location>
</feature>
<dbReference type="PANTHER" id="PTHR11081">
    <property type="entry name" value="FLAP ENDONUCLEASE FAMILY MEMBER"/>
    <property type="match status" value="1"/>
</dbReference>
<feature type="compositionally biased region" description="Basic residues" evidence="1">
    <location>
        <begin position="326"/>
        <end position="340"/>
    </location>
</feature>
<dbReference type="InterPro" id="IPR041177">
    <property type="entry name" value="GEN1_C"/>
</dbReference>
<feature type="compositionally biased region" description="Low complexity" evidence="1">
    <location>
        <begin position="403"/>
        <end position="412"/>
    </location>
</feature>
<gene>
    <name evidence="3" type="ORF">RDB_LOCUS119958</name>
</gene>
<dbReference type="AlphaFoldDB" id="A0A8H3CZQ4"/>
<dbReference type="InterPro" id="IPR036279">
    <property type="entry name" value="5-3_exonuclease_C_sf"/>
</dbReference>
<dbReference type="InterPro" id="IPR006084">
    <property type="entry name" value="XPG/Rad2"/>
</dbReference>
<feature type="region of interest" description="Disordered" evidence="1">
    <location>
        <begin position="629"/>
        <end position="650"/>
    </location>
</feature>
<feature type="compositionally biased region" description="Basic and acidic residues" evidence="1">
    <location>
        <begin position="489"/>
        <end position="502"/>
    </location>
</feature>
<feature type="compositionally biased region" description="Polar residues" evidence="1">
    <location>
        <begin position="841"/>
        <end position="858"/>
    </location>
</feature>
<feature type="compositionally biased region" description="Polar residues" evidence="1">
    <location>
        <begin position="1128"/>
        <end position="1139"/>
    </location>
</feature>
<dbReference type="PANTHER" id="PTHR11081:SF75">
    <property type="entry name" value="ENDONUCLEASE, PUTATIVE (AFU_ORTHOLOGUE AFUA_3G13260)-RELATED"/>
    <property type="match status" value="1"/>
</dbReference>
<dbReference type="Gene3D" id="1.10.150.20">
    <property type="entry name" value="5' to 3' exonuclease, C-terminal subdomain"/>
    <property type="match status" value="1"/>
</dbReference>
<protein>
    <recommendedName>
        <fullName evidence="2">XPG-I domain-containing protein</fullName>
    </recommendedName>
</protein>
<sequence>MGVPGLWDIIRHTGKSEALAQLALEGFRRDQTVNPIKGLPPDTPHPRALRIGIDASIWFFHAAYGREGENPELRTLFFRLARLANYTFCPLFVFDGPQRPRTKRGKTINTRMNSLAPGMKNMIAAFGFEWRTAPGEAEAELAYLNNIGVIDAILSDDVDNFLFGARVVIRNPSGTLTGNRGYPALNRVGKDDGVHVMVYRMSDIEKDPACKLTRGGMILIALLSGGDYDEGAKRCGPKTALALAQRGLGDELLDAFETLSRERFIDYIPAWKDAVVEALRSGCANLEADEADVEDLEEESQETTITASQASNIPGSQSSTTGGGKGKGKLSSKGKKKPPAKRQPVLAAALAASDFPDLSVLEDYCAPWTSERAFSAGAVVPCPSTNSLDDDRAPSASQGSVITSSQTSTKSTSRSKRKQGALTINSVGSGGLTSDVRIGWTGELALGALGRICEQYFEWGVREIIQHRFRTVLWPAVVLRVLRRSIMEQERTHGPPRSRDTTPRPSTPTRDTSKRIVPGTPRRLVNRFFGGDSDSESDRELPTALVKSRGGDATPRAKRRISVEGEELDTYQLLQAVRGERQHVSTDELPEFRVEVSPEHLARLAVRQLLGTRDPALLAGTLFDLEAATGKEVDDDQEEGDDEEVPARRMKIVDPSTPIRVWVPAELLRMVHPDLVRTWETRGTKTKSRMKPGASTSRQRSKEDVGTGKKAASTSKAKLKEKPKEKATLKEKTALKEKPRNIPTTLSGDEIEEPDLPVASSTRLPMVSPKRRAETIRMRSASPGVSLPPPAAVKSRPPPSKAPRPTSTLNTIPERSSSPTILPERSSSPVINHPPPLPRPSKTTSAPTHLTTAVSKVSTLRIPGVEYVPTPRRREKIGFNVASDSSELEDLSFGALLGRPKKHSAPEPDSESEKDQSGPTKSSRRNRAHTSPRNSSGSEVEIVEPEPNQGKARKRSVINSARRPTTRSQSSSGGSEVEVLDCSYLPSRPAKNKSPSADDATDLMEVAPRQVRRTSREHTLPRASSASEGENPRSHVPLRKLPVKRPARPVSESARSNGKTKDSNKSKETRRPTLADVSEGIIEISSDDGGVLLAKATTLVSKTVVRSTGSADRVTRPAAMTRLGKTATLMTGSRSSSPPVNAPDTSIIDLISD</sequence>
<feature type="compositionally biased region" description="Basic residues" evidence="1">
    <location>
        <begin position="1036"/>
        <end position="1047"/>
    </location>
</feature>
<feature type="compositionally biased region" description="Polar residues" evidence="1">
    <location>
        <begin position="302"/>
        <end position="314"/>
    </location>
</feature>
<dbReference type="SMART" id="SM00484">
    <property type="entry name" value="XPGI"/>
    <property type="match status" value="1"/>
</dbReference>
<feature type="domain" description="XPG-I" evidence="2">
    <location>
        <begin position="124"/>
        <end position="210"/>
    </location>
</feature>
<evidence type="ECO:0000313" key="4">
    <source>
        <dbReference type="Proteomes" id="UP000663853"/>
    </source>
</evidence>